<name>A0A346FLJ1_9ARAC</name>
<dbReference type="Pfam" id="PF01347">
    <property type="entry name" value="Vitellogenin_N"/>
    <property type="match status" value="1"/>
</dbReference>
<dbReference type="InterPro" id="IPR001747">
    <property type="entry name" value="Vitellogenin_N"/>
</dbReference>
<dbReference type="Pfam" id="PF00094">
    <property type="entry name" value="VWD"/>
    <property type="match status" value="1"/>
</dbReference>
<sequence>MKYLVAIALFVFAVAGATHVPQHTLRGPRFEENHLYEYDVEFNMTAGVLGLSSQVSASVLRARLNIYTKSEKELALRLENVYTSGGVRAVNDKYGDVPLRRNRELEEKLIVPITFTLENGKVTRYTLSDKDNVQSRKIKKSILRALEMYIPESALSELESYKGMNVPVTYNTTEDTEFGVHTTQYMITTSPDIEFPYEMMVYNISRTDDFEDERYPSYRLHHNFQKQGCPEVCHKDWRNNNYEAGCPLGHEPHQSPVKTSFTHQQDLSVVGNVFNPEVIRTTEVHYAKMYDQDMEVLFRFYMQRVKTSPKQYLEVGTQTHYDDLWDMEKEINDDEINELCYNKKTTDYVASAKTLLSEIAKVIVRGELENDESTLVGEKIIMLRDLLSRLSSDDLLTVSNMIKPTQNMLRATDEEKVQRQIWLNILPVIGTSESVKFIVKYVQDFNNVMKWEVKDLLEALPQNIHMPTEEDIKQIRMLTQNVAKESHYLHSAVYLTMARVIGKTCGNIPVLRSEPRSHESWLRKIQGSSESKVPKTVVCPKALVSEIVQETARKLKNTHKPEEMTIYIEVLAHIGTYDVLPVITEYVYGTADNLEQFSPRFTDFMRTMAHFALHNIAGKYPDEVLQIVYPVFFNETETPKIRNAAFGVLIRCQPSLDILQKVAMYSWTEKSYEVGSFVTSTLETFGNSSLPCMQLTAQRIQNVMPQLRRFDNGVHHAKNYFWDYFDDLRQFGLEKRIEYIPNNETIIPSVIYHSMSYSMNGLRDVINQLSLNIEGLTQEKIMEKMNEYFKVPHTPKIENEADVFGNDGMSFINNRVPEDMRFTIYNKLFYQNSFYYFDASTYRQAKQDIMEYFMKYFMSADRNIRGYVVRLMMPSSYHTLAIAKTLPYPVEFQMRHPIVLALKVKSLEKEVPAYNKFSLHFRPSVYISKVITHQIKNLDDCKEIGVYHEHKMAASLPFEIKYEGENFPNVTFKYKLPRSHNRILAYFTEAGTYAAKKELKRLPSSIEREPIRTLPTVFKFEKEFRKVGMPPVLVECNTEDMNLFREKLPRYPYELVDMAVRKILNAGWRHKSVNITYLDDNSVWNKDTEVTFNVEYLRNHVPTTSENVRASSPDNESWNQQWSSDDSHRQSQWQSATEDEDWIKYLKPFPINDYSDPSVLTKNAKHIVKILNDRLPHMSHVVNVDVETAPQHSKFLFRMEFNHTYPKRLHAVHVEVVAQLKDYEHAYKVCFDHLMGFWNTPDEFTYNTDYGKQQAGFITAFAWPHREEIRPWEKVGIAAVGQMKYVSNKEILKDEILYRIEDKYFWPENHEQCVEDVRAGMPLSEDCIAAIRELSVYNKLKMDIAWKQNLPRPIRQFFRRADSYMKHVFFEHMNLTEAEHKNKGIQVHMDYIDKLVDEPVVDLEILKPSETVMLERIPVWGFQPLSSVYTWNENYLMEVTNNSYPPTCTLMEKYVNTYDMETFPFEPKNCHYVLSTHCTERKNFAVVLHGRQEVYIHVGSFTIILTPKRSENYVVKFNGAEQRIHDFHMLEPENEIYVYTVGFGRRHEHIRLIAKKAGIKVIYDGKNVKVMVDPRYKGELCGLCSEFDGERVREFRGMDRCLYRDYNDFINSAMVKRDGQCKVEPPRGDKLCDDENVQKVWGQRASRDEEHEPTLRRNIIITRGNEVCFSNYAYPACENGQPTETSFQRVAFHCLPKNDVTAKKLVNEAKWRPLEELEKKSIDYHDRVQVVNMC</sequence>
<evidence type="ECO:0000259" key="8">
    <source>
        <dbReference type="PROSITE" id="PS51211"/>
    </source>
</evidence>
<comment type="caution">
    <text evidence="5">Lacks conserved residue(s) required for the propagation of feature annotation.</text>
</comment>
<dbReference type="Pfam" id="PF09172">
    <property type="entry name" value="Vit_open_b-sht"/>
    <property type="match status" value="1"/>
</dbReference>
<organism evidence="10">
    <name type="scientific">Pardosa pseudoannulata</name>
    <dbReference type="NCBI Taxonomy" id="330961"/>
    <lineage>
        <taxon>Eukaryota</taxon>
        <taxon>Metazoa</taxon>
        <taxon>Ecdysozoa</taxon>
        <taxon>Arthropoda</taxon>
        <taxon>Chelicerata</taxon>
        <taxon>Arachnida</taxon>
        <taxon>Araneae</taxon>
        <taxon>Araneomorphae</taxon>
        <taxon>Entelegynae</taxon>
        <taxon>Lycosoidea</taxon>
        <taxon>Lycosidae</taxon>
        <taxon>Pardosa</taxon>
    </lineage>
</organism>
<feature type="signal peptide" evidence="7">
    <location>
        <begin position="1"/>
        <end position="17"/>
    </location>
</feature>
<dbReference type="InterPro" id="IPR015819">
    <property type="entry name" value="Lipid_transp_b-sht_shell"/>
</dbReference>
<feature type="chain" id="PRO_5016931199" evidence="7">
    <location>
        <begin position="18"/>
        <end position="1734"/>
    </location>
</feature>
<feature type="region of interest" description="Disordered" evidence="6">
    <location>
        <begin position="1105"/>
        <end position="1133"/>
    </location>
</feature>
<dbReference type="InterPro" id="IPR001846">
    <property type="entry name" value="VWF_type-D"/>
</dbReference>
<dbReference type="InterPro" id="IPR011030">
    <property type="entry name" value="Lipovitellin_superhlx_dom"/>
</dbReference>
<protein>
    <submittedName>
        <fullName evidence="10">Vitellogenin-2</fullName>
    </submittedName>
</protein>
<feature type="domain" description="Vitellogenin" evidence="8">
    <location>
        <begin position="30"/>
        <end position="751"/>
    </location>
</feature>
<evidence type="ECO:0000256" key="7">
    <source>
        <dbReference type="SAM" id="SignalP"/>
    </source>
</evidence>
<keyword evidence="1 7" id="KW-0732">Signal</keyword>
<keyword evidence="2" id="KW-0758">Storage protein</keyword>
<dbReference type="GO" id="GO:0045735">
    <property type="term" value="F:nutrient reservoir activity"/>
    <property type="evidence" value="ECO:0007669"/>
    <property type="project" value="UniProtKB-KW"/>
</dbReference>
<evidence type="ECO:0000256" key="3">
    <source>
        <dbReference type="ARBA" id="ARBA00023157"/>
    </source>
</evidence>
<dbReference type="SUPFAM" id="SSF56968">
    <property type="entry name" value="Lipovitellin-phosvitin complex, beta-sheet shell regions"/>
    <property type="match status" value="2"/>
</dbReference>
<proteinExistence type="evidence at transcript level"/>
<evidence type="ECO:0000256" key="4">
    <source>
        <dbReference type="ARBA" id="ARBA00023180"/>
    </source>
</evidence>
<dbReference type="PANTHER" id="PTHR23345:SF15">
    <property type="entry name" value="VITELLOGENIN 1-RELATED"/>
    <property type="match status" value="1"/>
</dbReference>
<dbReference type="GO" id="GO:0005319">
    <property type="term" value="F:lipid transporter activity"/>
    <property type="evidence" value="ECO:0007669"/>
    <property type="project" value="InterPro"/>
</dbReference>
<dbReference type="InterPro" id="IPR015255">
    <property type="entry name" value="Vitellinogen_open_b-sht"/>
</dbReference>
<evidence type="ECO:0000256" key="5">
    <source>
        <dbReference type="PROSITE-ProRule" id="PRU00557"/>
    </source>
</evidence>
<feature type="domain" description="VWFD" evidence="9">
    <location>
        <begin position="1446"/>
        <end position="1622"/>
    </location>
</feature>
<dbReference type="SUPFAM" id="SSF48431">
    <property type="entry name" value="Lipovitellin-phosvitin complex, superhelical domain"/>
    <property type="match status" value="1"/>
</dbReference>
<evidence type="ECO:0000259" key="9">
    <source>
        <dbReference type="PROSITE" id="PS51233"/>
    </source>
</evidence>
<evidence type="ECO:0000313" key="10">
    <source>
        <dbReference type="EMBL" id="AXN69713.1"/>
    </source>
</evidence>
<dbReference type="Gene3D" id="1.25.10.20">
    <property type="entry name" value="Vitellinogen, superhelical"/>
    <property type="match status" value="1"/>
</dbReference>
<accession>A0A346FLJ1</accession>
<dbReference type="Gene3D" id="2.30.230.10">
    <property type="entry name" value="Lipovitellin, beta-sheet shell regions, chain A"/>
    <property type="match status" value="1"/>
</dbReference>
<evidence type="ECO:0000256" key="2">
    <source>
        <dbReference type="ARBA" id="ARBA00022761"/>
    </source>
</evidence>
<keyword evidence="4" id="KW-0325">Glycoprotein</keyword>
<reference evidence="10" key="1">
    <citation type="journal article" date="2018" name="Physiol. Entomol.">
        <title>Molecular characterization and expression of vitellogenin genes from the wolf spider Pardosa pseudoannulata (Araneae: Lycosidae).</title>
        <authorList>
            <person name="Guo J."/>
            <person name="Wang L."/>
            <person name="Wu H."/>
            <person name="Cao Y."/>
            <person name="Xiao R."/>
            <person name="Lai X."/>
            <person name="Liu J."/>
            <person name="Yi J."/>
            <person name="Zhang G."/>
        </authorList>
    </citation>
    <scope>NUCLEOTIDE SEQUENCE</scope>
</reference>
<evidence type="ECO:0000256" key="6">
    <source>
        <dbReference type="SAM" id="MobiDB-lite"/>
    </source>
</evidence>
<dbReference type="InterPro" id="IPR015816">
    <property type="entry name" value="Vitellinogen_b-sht_N"/>
</dbReference>
<dbReference type="SMART" id="SM00216">
    <property type="entry name" value="VWD"/>
    <property type="match status" value="1"/>
</dbReference>
<dbReference type="PANTHER" id="PTHR23345">
    <property type="entry name" value="VITELLOGENIN-RELATED"/>
    <property type="match status" value="1"/>
</dbReference>
<evidence type="ECO:0000256" key="1">
    <source>
        <dbReference type="ARBA" id="ARBA00022729"/>
    </source>
</evidence>
<dbReference type="SMART" id="SM01169">
    <property type="entry name" value="DUF1943"/>
    <property type="match status" value="1"/>
</dbReference>
<keyword evidence="3" id="KW-1015">Disulfide bond</keyword>
<dbReference type="PROSITE" id="PS51233">
    <property type="entry name" value="VWFD"/>
    <property type="match status" value="1"/>
</dbReference>
<dbReference type="PROSITE" id="PS51211">
    <property type="entry name" value="VITELLOGENIN"/>
    <property type="match status" value="1"/>
</dbReference>
<dbReference type="SMART" id="SM00638">
    <property type="entry name" value="LPD_N"/>
    <property type="match status" value="1"/>
</dbReference>
<dbReference type="EMBL" id="MG571285">
    <property type="protein sequence ID" value="AXN69713.1"/>
    <property type="molecule type" value="mRNA"/>
</dbReference>
<dbReference type="InterPro" id="IPR050733">
    <property type="entry name" value="Vitellogenin/Apolipophorin"/>
</dbReference>